<dbReference type="Pfam" id="PF00294">
    <property type="entry name" value="PfkB"/>
    <property type="match status" value="1"/>
</dbReference>
<comment type="caution">
    <text evidence="13">The sequence shown here is derived from an EMBL/GenBank/DDBJ whole genome shotgun (WGS) entry which is preliminary data.</text>
</comment>
<keyword evidence="6 11" id="KW-0418">Kinase</keyword>
<name>A0A512DG68_9CELL</name>
<dbReference type="Gene3D" id="3.40.1190.20">
    <property type="match status" value="1"/>
</dbReference>
<proteinExistence type="inferred from homology"/>
<dbReference type="InterPro" id="IPR002173">
    <property type="entry name" value="Carboh/pur_kinase_PfkB_CS"/>
</dbReference>
<evidence type="ECO:0000256" key="10">
    <source>
        <dbReference type="PIRNR" id="PIRNR000535"/>
    </source>
</evidence>
<dbReference type="GO" id="GO:0016052">
    <property type="term" value="P:carbohydrate catabolic process"/>
    <property type="evidence" value="ECO:0007669"/>
    <property type="project" value="UniProtKB-ARBA"/>
</dbReference>
<dbReference type="InterPro" id="IPR029056">
    <property type="entry name" value="Ribokinase-like"/>
</dbReference>
<evidence type="ECO:0000256" key="4">
    <source>
        <dbReference type="ARBA" id="ARBA00022679"/>
    </source>
</evidence>
<accession>A0A512DG68</accession>
<dbReference type="CDD" id="cd01164">
    <property type="entry name" value="FruK_PfkB_like"/>
    <property type="match status" value="1"/>
</dbReference>
<keyword evidence="4 10" id="KW-0808">Transferase</keyword>
<protein>
    <recommendedName>
        <fullName evidence="3 11">1-phosphofructokinase</fullName>
        <shortName evidence="11">Fru1PK</shortName>
        <ecNumber evidence="2 11">2.7.1.56</ecNumber>
    </recommendedName>
    <alternativeName>
        <fullName evidence="8 11">Fructose 1-phosphate kinase</fullName>
    </alternativeName>
</protein>
<evidence type="ECO:0000259" key="12">
    <source>
        <dbReference type="Pfam" id="PF00294"/>
    </source>
</evidence>
<evidence type="ECO:0000256" key="3">
    <source>
        <dbReference type="ARBA" id="ARBA00013596"/>
    </source>
</evidence>
<evidence type="ECO:0000256" key="5">
    <source>
        <dbReference type="ARBA" id="ARBA00022741"/>
    </source>
</evidence>
<comment type="similarity">
    <text evidence="1 11">Belongs to the carbohydrate kinase PfkB family.</text>
</comment>
<dbReference type="GO" id="GO:0008662">
    <property type="term" value="F:1-phosphofructokinase activity"/>
    <property type="evidence" value="ECO:0007669"/>
    <property type="project" value="UniProtKB-UniRule"/>
</dbReference>
<reference evidence="13 14" key="1">
    <citation type="submission" date="2019-07" db="EMBL/GenBank/DDBJ databases">
        <title>Whole genome shotgun sequence of Cellulomonas aerilata NBRC 106308.</title>
        <authorList>
            <person name="Hosoyama A."/>
            <person name="Uohara A."/>
            <person name="Ohji S."/>
            <person name="Ichikawa N."/>
        </authorList>
    </citation>
    <scope>NUCLEOTIDE SEQUENCE [LARGE SCALE GENOMIC DNA]</scope>
    <source>
        <strain evidence="13 14">NBRC 106308</strain>
    </source>
</reference>
<dbReference type="SUPFAM" id="SSF53613">
    <property type="entry name" value="Ribokinase-like"/>
    <property type="match status" value="1"/>
</dbReference>
<gene>
    <name evidence="13" type="primary">fruK</name>
    <name evidence="13" type="ORF">CAE01nite_32190</name>
</gene>
<dbReference type="PROSITE" id="PS00584">
    <property type="entry name" value="PFKB_KINASES_2"/>
    <property type="match status" value="1"/>
</dbReference>
<dbReference type="PANTHER" id="PTHR46566:SF5">
    <property type="entry name" value="1-PHOSPHOFRUCTOKINASE"/>
    <property type="match status" value="1"/>
</dbReference>
<dbReference type="GO" id="GO:0005524">
    <property type="term" value="F:ATP binding"/>
    <property type="evidence" value="ECO:0007669"/>
    <property type="project" value="UniProtKB-UniRule"/>
</dbReference>
<evidence type="ECO:0000256" key="11">
    <source>
        <dbReference type="RuleBase" id="RU369061"/>
    </source>
</evidence>
<dbReference type="InterPro" id="IPR011611">
    <property type="entry name" value="PfkB_dom"/>
</dbReference>
<keyword evidence="5 11" id="KW-0547">Nucleotide-binding</keyword>
<dbReference type="InterPro" id="IPR017583">
    <property type="entry name" value="Tagatose/fructose_Pkinase"/>
</dbReference>
<evidence type="ECO:0000313" key="14">
    <source>
        <dbReference type="Proteomes" id="UP000321181"/>
    </source>
</evidence>
<evidence type="ECO:0000256" key="9">
    <source>
        <dbReference type="ARBA" id="ARBA00047745"/>
    </source>
</evidence>
<evidence type="ECO:0000256" key="6">
    <source>
        <dbReference type="ARBA" id="ARBA00022777"/>
    </source>
</evidence>
<feature type="domain" description="Carbohydrate kinase PfkB" evidence="12">
    <location>
        <begin position="8"/>
        <end position="289"/>
    </location>
</feature>
<dbReference type="InterPro" id="IPR022463">
    <property type="entry name" value="1-PFruKinase"/>
</dbReference>
<evidence type="ECO:0000256" key="8">
    <source>
        <dbReference type="ARBA" id="ARBA00032802"/>
    </source>
</evidence>
<organism evidence="13 14">
    <name type="scientific">Cellulomonas aerilata</name>
    <dbReference type="NCBI Taxonomy" id="515326"/>
    <lineage>
        <taxon>Bacteria</taxon>
        <taxon>Bacillati</taxon>
        <taxon>Actinomycetota</taxon>
        <taxon>Actinomycetes</taxon>
        <taxon>Micrococcales</taxon>
        <taxon>Cellulomonadaceae</taxon>
        <taxon>Cellulomonas</taxon>
    </lineage>
</organism>
<dbReference type="PANTHER" id="PTHR46566">
    <property type="entry name" value="1-PHOSPHOFRUCTOKINASE-RELATED"/>
    <property type="match status" value="1"/>
</dbReference>
<comment type="catalytic activity">
    <reaction evidence="9 11">
        <text>beta-D-fructose 1-phosphate + ATP = beta-D-fructose 1,6-bisphosphate + ADP + H(+)</text>
        <dbReference type="Rhea" id="RHEA:14213"/>
        <dbReference type="ChEBI" id="CHEBI:15378"/>
        <dbReference type="ChEBI" id="CHEBI:30616"/>
        <dbReference type="ChEBI" id="CHEBI:32966"/>
        <dbReference type="ChEBI" id="CHEBI:138881"/>
        <dbReference type="ChEBI" id="CHEBI:456216"/>
        <dbReference type="EC" id="2.7.1.56"/>
    </reaction>
</comment>
<dbReference type="FunFam" id="3.40.1190.20:FF:000001">
    <property type="entry name" value="Phosphofructokinase"/>
    <property type="match status" value="1"/>
</dbReference>
<dbReference type="NCBIfam" id="TIGR03168">
    <property type="entry name" value="1-PFK"/>
    <property type="match status" value="1"/>
</dbReference>
<dbReference type="NCBIfam" id="TIGR03828">
    <property type="entry name" value="pfkB"/>
    <property type="match status" value="1"/>
</dbReference>
<evidence type="ECO:0000313" key="13">
    <source>
        <dbReference type="EMBL" id="GEO35494.1"/>
    </source>
</evidence>
<evidence type="ECO:0000256" key="1">
    <source>
        <dbReference type="ARBA" id="ARBA00010688"/>
    </source>
</evidence>
<comment type="function">
    <text evidence="11">Catalyzes the ATP-dependent phosphorylation of fructose-l-phosphate to fructose-l,6-bisphosphate.</text>
</comment>
<sequence>MIVTLTPNPSVDRALDLESLAVGEVNRAVAAHEHAGGKGINVSRALVRAGVPSTAVLPAGGADGSRLVALLAELGVPAVPVPVAGDTRSNVTLVERDGTTTKINAPGPGLSAEEVGALLAAVGHQLTTAPRWLVGAGSLPPGAGDDLFVRAARAAGRHRVPVALDTSGAPLAAAVAAGGLALVKPNDDELAELVGRDLVTVDDVVVAGREVLAQGNDAVLVSLGAHGALLVTGDGCWWAGGAPLVPLSTVGAGDSTLAGYLSADGPPAERLRVAVAWGRAAVLLPGSAVPEKSDVDAVIGAVRVVESPDPTLTLKEL</sequence>
<dbReference type="AlphaFoldDB" id="A0A512DG68"/>
<keyword evidence="14" id="KW-1185">Reference proteome</keyword>
<keyword evidence="7 11" id="KW-0067">ATP-binding</keyword>
<evidence type="ECO:0000256" key="7">
    <source>
        <dbReference type="ARBA" id="ARBA00022840"/>
    </source>
</evidence>
<dbReference type="OrthoDB" id="9801219at2"/>
<dbReference type="GO" id="GO:0044281">
    <property type="term" value="P:small molecule metabolic process"/>
    <property type="evidence" value="ECO:0007669"/>
    <property type="project" value="UniProtKB-ARBA"/>
</dbReference>
<dbReference type="RefSeq" id="WP_146906551.1">
    <property type="nucleotide sequence ID" value="NZ_BAAARM010000005.1"/>
</dbReference>
<dbReference type="EC" id="2.7.1.56" evidence="2 11"/>
<evidence type="ECO:0000256" key="2">
    <source>
        <dbReference type="ARBA" id="ARBA00012131"/>
    </source>
</evidence>
<dbReference type="Proteomes" id="UP000321181">
    <property type="component" value="Unassembled WGS sequence"/>
</dbReference>
<dbReference type="EMBL" id="BJYY01000020">
    <property type="protein sequence ID" value="GEO35494.1"/>
    <property type="molecule type" value="Genomic_DNA"/>
</dbReference>
<dbReference type="PIRSF" id="PIRSF000535">
    <property type="entry name" value="1PFK/6PFK/LacC"/>
    <property type="match status" value="1"/>
</dbReference>
<dbReference type="GO" id="GO:0005829">
    <property type="term" value="C:cytosol"/>
    <property type="evidence" value="ECO:0007669"/>
    <property type="project" value="TreeGrafter"/>
</dbReference>